<dbReference type="RefSeq" id="WP_131311499.1">
    <property type="nucleotide sequence ID" value="NZ_SJFN01000045.1"/>
</dbReference>
<keyword evidence="3" id="KW-1185">Reference proteome</keyword>
<evidence type="ECO:0000313" key="2">
    <source>
        <dbReference type="EMBL" id="TBW33343.1"/>
    </source>
</evidence>
<gene>
    <name evidence="2" type="ORF">EYW49_20505</name>
</gene>
<dbReference type="AlphaFoldDB" id="A0A4Q9VF75"/>
<dbReference type="EMBL" id="SJFN01000045">
    <property type="protein sequence ID" value="TBW33343.1"/>
    <property type="molecule type" value="Genomic_DNA"/>
</dbReference>
<proteinExistence type="predicted"/>
<evidence type="ECO:0000256" key="1">
    <source>
        <dbReference type="SAM" id="MobiDB-lite"/>
    </source>
</evidence>
<comment type="caution">
    <text evidence="2">The sequence shown here is derived from an EMBL/GenBank/DDBJ whole genome shotgun (WGS) entry which is preliminary data.</text>
</comment>
<organism evidence="2 3">
    <name type="scientific">Siculibacillus lacustris</name>
    <dbReference type="NCBI Taxonomy" id="1549641"/>
    <lineage>
        <taxon>Bacteria</taxon>
        <taxon>Pseudomonadati</taxon>
        <taxon>Pseudomonadota</taxon>
        <taxon>Alphaproteobacteria</taxon>
        <taxon>Hyphomicrobiales</taxon>
        <taxon>Ancalomicrobiaceae</taxon>
        <taxon>Siculibacillus</taxon>
    </lineage>
</organism>
<feature type="region of interest" description="Disordered" evidence="1">
    <location>
        <begin position="1"/>
        <end position="20"/>
    </location>
</feature>
<dbReference type="OrthoDB" id="8101534at2"/>
<feature type="compositionally biased region" description="Low complexity" evidence="1">
    <location>
        <begin position="1"/>
        <end position="15"/>
    </location>
</feature>
<name>A0A4Q9VF75_9HYPH</name>
<dbReference type="Proteomes" id="UP000292781">
    <property type="component" value="Unassembled WGS sequence"/>
</dbReference>
<protein>
    <submittedName>
        <fullName evidence="2">Uncharacterized protein</fullName>
    </submittedName>
</protein>
<evidence type="ECO:0000313" key="3">
    <source>
        <dbReference type="Proteomes" id="UP000292781"/>
    </source>
</evidence>
<accession>A0A4Q9VF75</accession>
<sequence length="516" mass="50350">MTAAPDTVTVTSPATVPNPVPAPVPIDLSTAIAAASGFAASAGTSAASASGAAAAAAAAATTVTSDLAISAGAAAMASAAAGTATSASSSASGSAIAAAASATGASTSAAAAAVSATTASTQAAAASTSAGNAATSATGAANSATAAASSAAAAALFDPAGYLSKVNPVATGTVTAPNFWASSAASPGFVWSYTAAAVDSKLWDAYADATVLRFRALNDTWASASTWMAIARSGYTITAVNFPSSNVGVNGTNAGGARELGVTNASATANTTARMSLTTGTAGGYTYLQTAEVGSGVVNSYWYAGSAISRSICDTGNAFGGYEWRIQGVLKAYIDYTGLINASVFQVAPSAYFTMSGSNPALGCDANDYMLYDRTGNNFQFFIASTLKGGFNSTGVFGDGSQLTNIPSAAKAWAVWYWNGSAVVINASSNTASIVRNGVGDYTITFTAALASANYCVEGALSGTYGVAAAVYASGGPGTAPTLKTTTQCRVLFSESGVGTFDPTAAGGGQIQFFGG</sequence>
<reference evidence="2 3" key="1">
    <citation type="submission" date="2019-02" db="EMBL/GenBank/DDBJ databases">
        <title>Siculibacillus lacustris gen. nov., sp. nov., a new rosette-forming bacterium isolated from a freshwater crater lake (Lake St. Ana, Romania).</title>
        <authorList>
            <person name="Felfoldi T."/>
            <person name="Marton Z."/>
            <person name="Szabo A."/>
            <person name="Mentes A."/>
            <person name="Boka K."/>
            <person name="Marialigeti K."/>
            <person name="Mathe I."/>
            <person name="Koncz M."/>
            <person name="Schumann P."/>
            <person name="Toth E."/>
        </authorList>
    </citation>
    <scope>NUCLEOTIDE SEQUENCE [LARGE SCALE GENOMIC DNA]</scope>
    <source>
        <strain evidence="2 3">SA-279</strain>
    </source>
</reference>